<dbReference type="SUPFAM" id="SSF75001">
    <property type="entry name" value="Dipeptidyl peptidase I (cathepsin C), exclusion domain"/>
    <property type="match status" value="1"/>
</dbReference>
<comment type="caution">
    <text evidence="6">The sequence shown here is derived from an EMBL/GenBank/DDBJ whole genome shotgun (WGS) entry which is preliminary data.</text>
</comment>
<dbReference type="InterPro" id="IPR000668">
    <property type="entry name" value="Peptidase_C1A_C"/>
</dbReference>
<evidence type="ECO:0000313" key="6">
    <source>
        <dbReference type="EMBL" id="TNV80537.1"/>
    </source>
</evidence>
<keyword evidence="4" id="KW-0732">Signal</keyword>
<comment type="cofactor">
    <cofactor evidence="1">
        <name>chloride</name>
        <dbReference type="ChEBI" id="CHEBI:17996"/>
    </cofactor>
</comment>
<gene>
    <name evidence="6" type="ORF">FGO68_gene13534</name>
</gene>
<evidence type="ECO:0000313" key="7">
    <source>
        <dbReference type="Proteomes" id="UP000785679"/>
    </source>
</evidence>
<dbReference type="SMART" id="SM00645">
    <property type="entry name" value="Pept_C1"/>
    <property type="match status" value="1"/>
</dbReference>
<proteinExistence type="inferred from homology"/>
<dbReference type="GO" id="GO:0006508">
    <property type="term" value="P:proteolysis"/>
    <property type="evidence" value="ECO:0007669"/>
    <property type="project" value="InterPro"/>
</dbReference>
<evidence type="ECO:0000256" key="3">
    <source>
        <dbReference type="ARBA" id="ARBA00023145"/>
    </source>
</evidence>
<keyword evidence="3" id="KW-0865">Zymogen</keyword>
<dbReference type="Proteomes" id="UP000785679">
    <property type="component" value="Unassembled WGS sequence"/>
</dbReference>
<dbReference type="InterPro" id="IPR014882">
    <property type="entry name" value="CathepsinC_exc"/>
</dbReference>
<feature type="signal peptide" evidence="4">
    <location>
        <begin position="1"/>
        <end position="21"/>
    </location>
</feature>
<protein>
    <recommendedName>
        <fullName evidence="5">Peptidase C1A papain C-terminal domain-containing protein</fullName>
    </recommendedName>
</protein>
<dbReference type="PRINTS" id="PR00705">
    <property type="entry name" value="PAPAIN"/>
</dbReference>
<evidence type="ECO:0000256" key="2">
    <source>
        <dbReference type="ARBA" id="ARBA00008455"/>
    </source>
</evidence>
<comment type="similarity">
    <text evidence="2">Belongs to the peptidase C1 family.</text>
</comment>
<dbReference type="PANTHER" id="PTHR12411">
    <property type="entry name" value="CYSTEINE PROTEASE FAMILY C1-RELATED"/>
    <property type="match status" value="1"/>
</dbReference>
<evidence type="ECO:0000259" key="5">
    <source>
        <dbReference type="SMART" id="SM00645"/>
    </source>
</evidence>
<dbReference type="Pfam" id="PF00112">
    <property type="entry name" value="Peptidase_C1"/>
    <property type="match status" value="2"/>
</dbReference>
<accession>A0A8J8T350</accession>
<sequence>MKKHLPLSLAFISLLFTSTYADQPVHCLKNEILGTWVFRATKDSFAVDLHYAKAVCTHLQPNRLQLVAEGASEFELSGETEEYEVELSEPNRAVIKRGLSNVEGTWTMLYDQGMIIESPELRFYANFKYTIKTDKQDEDSIKQLEESSYDAFNSICYQTMVGFVLHNSEESNQLTNRFGCFTGYKPGSKFITETSEQIQQDEEAQIVYSSISTKANTLSQVQYEQLMRPLVDYVNENNSTSWKAHVDERYAGLNMAQVRMHLKNGQKQSRAKNRLTQTNQIFEDHKDLNDPKYAQTMKKAQKYLNTPVEDMRDEDLPEEWDWRKVDGVDFTSPIRDQGGCGSCYTISFVTSVESRIKIATGKEVILSPQFLLSCNFFNEGCSGGWPLLNGFFTQIFSLPLESCAPYESSTHHSTCASFAHCPPAVDILSASYLGGYYGASSESLMMREIRARGPIVGDVNVPMGFSVYREGIFHDECEKGFQDKLLETGEVNDQTLADYNIEWELVNHSIVIVGWGVENGVKFWICRNSYGSRYGEDGGHFRVRRGQNDLGIESHPSSYTARLIDNFTQ</sequence>
<feature type="chain" id="PRO_5035314224" description="Peptidase C1A papain C-terminal domain-containing protein" evidence="4">
    <location>
        <begin position="22"/>
        <end position="569"/>
    </location>
</feature>
<dbReference type="GO" id="GO:0008234">
    <property type="term" value="F:cysteine-type peptidase activity"/>
    <property type="evidence" value="ECO:0007669"/>
    <property type="project" value="InterPro"/>
</dbReference>
<dbReference type="InterPro" id="IPR025660">
    <property type="entry name" value="Pept_his_AS"/>
</dbReference>
<dbReference type="Pfam" id="PF08773">
    <property type="entry name" value="CathepsinC_exc"/>
    <property type="match status" value="1"/>
</dbReference>
<dbReference type="Gene3D" id="3.90.70.10">
    <property type="entry name" value="Cysteine proteinases"/>
    <property type="match status" value="1"/>
</dbReference>
<evidence type="ECO:0000256" key="1">
    <source>
        <dbReference type="ARBA" id="ARBA00001923"/>
    </source>
</evidence>
<feature type="domain" description="Peptidase C1A papain C-terminal" evidence="5">
    <location>
        <begin position="316"/>
        <end position="560"/>
    </location>
</feature>
<name>A0A8J8T350_HALGN</name>
<keyword evidence="7" id="KW-1185">Reference proteome</keyword>
<dbReference type="SUPFAM" id="SSF54001">
    <property type="entry name" value="Cysteine proteinases"/>
    <property type="match status" value="1"/>
</dbReference>
<evidence type="ECO:0000256" key="4">
    <source>
        <dbReference type="SAM" id="SignalP"/>
    </source>
</evidence>
<dbReference type="Gene3D" id="2.40.128.80">
    <property type="entry name" value="Cathepsin C, exclusion domain"/>
    <property type="match status" value="1"/>
</dbReference>
<dbReference type="OrthoDB" id="640249at2759"/>
<dbReference type="InterPro" id="IPR036496">
    <property type="entry name" value="CathepsinC_exc_dom_sf"/>
</dbReference>
<dbReference type="PROSITE" id="PS00639">
    <property type="entry name" value="THIOL_PROTEASE_HIS"/>
    <property type="match status" value="1"/>
</dbReference>
<reference evidence="6" key="1">
    <citation type="submission" date="2019-06" db="EMBL/GenBank/DDBJ databases">
        <authorList>
            <person name="Zheng W."/>
        </authorList>
    </citation>
    <scope>NUCLEOTIDE SEQUENCE</scope>
    <source>
        <strain evidence="6">QDHG01</strain>
    </source>
</reference>
<dbReference type="InterPro" id="IPR038765">
    <property type="entry name" value="Papain-like_cys_pep_sf"/>
</dbReference>
<dbReference type="EMBL" id="RRYP01007378">
    <property type="protein sequence ID" value="TNV80537.1"/>
    <property type="molecule type" value="Genomic_DNA"/>
</dbReference>
<organism evidence="6 7">
    <name type="scientific">Halteria grandinella</name>
    <dbReference type="NCBI Taxonomy" id="5974"/>
    <lineage>
        <taxon>Eukaryota</taxon>
        <taxon>Sar</taxon>
        <taxon>Alveolata</taxon>
        <taxon>Ciliophora</taxon>
        <taxon>Intramacronucleata</taxon>
        <taxon>Spirotrichea</taxon>
        <taxon>Stichotrichia</taxon>
        <taxon>Sporadotrichida</taxon>
        <taxon>Halteriidae</taxon>
        <taxon>Halteria</taxon>
    </lineage>
</organism>
<dbReference type="InterPro" id="IPR013128">
    <property type="entry name" value="Peptidase_C1A"/>
</dbReference>
<dbReference type="AlphaFoldDB" id="A0A8J8T350"/>